<dbReference type="EMBL" id="BKCJ010092463">
    <property type="protein sequence ID" value="GEX15564.1"/>
    <property type="molecule type" value="Genomic_DNA"/>
</dbReference>
<protein>
    <submittedName>
        <fullName evidence="2">Acyl-ACP thioesterase</fullName>
    </submittedName>
</protein>
<sequence length="84" mass="8837">MVAIAAIASLFPVSSPQTNSRGKTGGGIKGVPSSVDVHGIKTKSVNGGIQAKANAQALQRLEYASCYYITTILLAVEKKRMMLE</sequence>
<name>A0A699H292_TANCI</name>
<comment type="caution">
    <text evidence="2">The sequence shown here is derived from an EMBL/GenBank/DDBJ whole genome shotgun (WGS) entry which is preliminary data.</text>
</comment>
<feature type="domain" description="Acyl-ACP-thioesterase N-terminal" evidence="1">
    <location>
        <begin position="1"/>
        <end position="61"/>
    </location>
</feature>
<dbReference type="AlphaFoldDB" id="A0A699H292"/>
<dbReference type="InterPro" id="IPR021113">
    <property type="entry name" value="Acyl-ACP-thioesterase_N"/>
</dbReference>
<gene>
    <name evidence="2" type="ORF">Tci_287539</name>
</gene>
<organism evidence="2">
    <name type="scientific">Tanacetum cinerariifolium</name>
    <name type="common">Dalmatian daisy</name>
    <name type="synonym">Chrysanthemum cinerariifolium</name>
    <dbReference type="NCBI Taxonomy" id="118510"/>
    <lineage>
        <taxon>Eukaryota</taxon>
        <taxon>Viridiplantae</taxon>
        <taxon>Streptophyta</taxon>
        <taxon>Embryophyta</taxon>
        <taxon>Tracheophyta</taxon>
        <taxon>Spermatophyta</taxon>
        <taxon>Magnoliopsida</taxon>
        <taxon>eudicotyledons</taxon>
        <taxon>Gunneridae</taxon>
        <taxon>Pentapetalae</taxon>
        <taxon>asterids</taxon>
        <taxon>campanulids</taxon>
        <taxon>Asterales</taxon>
        <taxon>Asteraceae</taxon>
        <taxon>Asteroideae</taxon>
        <taxon>Anthemideae</taxon>
        <taxon>Anthemidinae</taxon>
        <taxon>Tanacetum</taxon>
    </lineage>
</organism>
<proteinExistence type="predicted"/>
<evidence type="ECO:0000313" key="2">
    <source>
        <dbReference type="EMBL" id="GEX15564.1"/>
    </source>
</evidence>
<reference evidence="2" key="1">
    <citation type="journal article" date="2019" name="Sci. Rep.">
        <title>Draft genome of Tanacetum cinerariifolium, the natural source of mosquito coil.</title>
        <authorList>
            <person name="Yamashiro T."/>
            <person name="Shiraishi A."/>
            <person name="Satake H."/>
            <person name="Nakayama K."/>
        </authorList>
    </citation>
    <scope>NUCLEOTIDE SEQUENCE</scope>
</reference>
<dbReference type="GO" id="GO:0016790">
    <property type="term" value="F:thiolester hydrolase activity"/>
    <property type="evidence" value="ECO:0007669"/>
    <property type="project" value="InterPro"/>
</dbReference>
<accession>A0A699H292</accession>
<evidence type="ECO:0000259" key="1">
    <source>
        <dbReference type="Pfam" id="PF12590"/>
    </source>
</evidence>
<dbReference type="Pfam" id="PF12590">
    <property type="entry name" value="Acyl-thio_N"/>
    <property type="match status" value="1"/>
</dbReference>